<comment type="caution">
    <text evidence="2">The sequence shown here is derived from an EMBL/GenBank/DDBJ whole genome shotgun (WGS) entry which is preliminary data.</text>
</comment>
<sequence length="351" mass="37449">MQIAGRRISPKDRPYVIAEISGNHGGDLTRAKELVAAAAESGADAVKLQTYTADTITIDHDSADFRIEDPGSLWNGRTLYDLYDEAHTPWEWHAELFEDARRLGIEIFSTPFDETAVDFLEDLGAPAFKVASFEHTFVPLLKKVAATKKPVIVSCGLASEQDIRETRAHLAEAGSGPVCLLACTSSYPAAVADSNLARIPALAAMFPDCQVGLSDHTVGSVAAITAVGLGATVFEKHLTLSADDDTVDSAFSATPETMAAYVRDVAEAWSAIGDGAFGAASATEKKSERFRRSIYVVADIAAGETFTPENIRCIRPGFGMHTKYYEDVLGKTAGRDVARGTPLEAGMVADG</sequence>
<dbReference type="PROSITE" id="PS50844">
    <property type="entry name" value="AFP_LIKE"/>
    <property type="match status" value="1"/>
</dbReference>
<dbReference type="InterPro" id="IPR006190">
    <property type="entry name" value="SAF_AFP_Neu5Ac"/>
</dbReference>
<dbReference type="EMBL" id="WUPT01000003">
    <property type="protein sequence ID" value="MXQ09369.1"/>
    <property type="molecule type" value="Genomic_DNA"/>
</dbReference>
<dbReference type="PANTHER" id="PTHR42966">
    <property type="entry name" value="N-ACETYLNEURAMINATE SYNTHASE"/>
    <property type="match status" value="1"/>
</dbReference>
<dbReference type="InterPro" id="IPR057736">
    <property type="entry name" value="SAF_PseI/NeuA/NeuB"/>
</dbReference>
<dbReference type="AlphaFoldDB" id="A0A7C9III6"/>
<dbReference type="InterPro" id="IPR013785">
    <property type="entry name" value="Aldolase_TIM"/>
</dbReference>
<evidence type="ECO:0000259" key="1">
    <source>
        <dbReference type="PROSITE" id="PS50844"/>
    </source>
</evidence>
<dbReference type="SUPFAM" id="SSF51569">
    <property type="entry name" value="Aldolase"/>
    <property type="match status" value="1"/>
</dbReference>
<dbReference type="InterPro" id="IPR013132">
    <property type="entry name" value="PseI/NeuA/B-like_N"/>
</dbReference>
<keyword evidence="2" id="KW-0808">Transferase</keyword>
<protein>
    <submittedName>
        <fullName evidence="2">Pseudaminic acid synthase</fullName>
        <ecNumber evidence="2">2.5.1.97</ecNumber>
    </submittedName>
</protein>
<proteinExistence type="predicted"/>
<accession>A0A7C9III6</accession>
<dbReference type="SUPFAM" id="SSF51269">
    <property type="entry name" value="AFP III-like domain"/>
    <property type="match status" value="1"/>
</dbReference>
<dbReference type="InterPro" id="IPR013974">
    <property type="entry name" value="SAF"/>
</dbReference>
<gene>
    <name evidence="2" type="primary">pseI</name>
    <name evidence="2" type="ORF">GQ651_16100</name>
</gene>
<dbReference type="Gene3D" id="3.20.20.70">
    <property type="entry name" value="Aldolase class I"/>
    <property type="match status" value="1"/>
</dbReference>
<evidence type="ECO:0000313" key="3">
    <source>
        <dbReference type="Proteomes" id="UP000480350"/>
    </source>
</evidence>
<dbReference type="InterPro" id="IPR020030">
    <property type="entry name" value="Pseudaminic_synth_PseI"/>
</dbReference>
<dbReference type="SMART" id="SM00858">
    <property type="entry name" value="SAF"/>
    <property type="match status" value="1"/>
</dbReference>
<dbReference type="Proteomes" id="UP000480350">
    <property type="component" value="Unassembled WGS sequence"/>
</dbReference>
<reference evidence="2 3" key="1">
    <citation type="submission" date="2019-12" db="EMBL/GenBank/DDBJ databases">
        <authorList>
            <person name="Lee S.D."/>
        </authorList>
    </citation>
    <scope>NUCLEOTIDE SEQUENCE [LARGE SCALE GENOMIC DNA]</scope>
    <source>
        <strain evidence="2 3">GH1-50</strain>
    </source>
</reference>
<dbReference type="PANTHER" id="PTHR42966:SF2">
    <property type="entry name" value="PSEUDAMINIC ACID SYNTHASE"/>
    <property type="match status" value="1"/>
</dbReference>
<dbReference type="RefSeq" id="WP_160765298.1">
    <property type="nucleotide sequence ID" value="NZ_WUPT01000003.1"/>
</dbReference>
<keyword evidence="3" id="KW-1185">Reference proteome</keyword>
<feature type="domain" description="AFP-like" evidence="1">
    <location>
        <begin position="293"/>
        <end position="351"/>
    </location>
</feature>
<dbReference type="InterPro" id="IPR036732">
    <property type="entry name" value="AFP_Neu5c_C_sf"/>
</dbReference>
<evidence type="ECO:0000313" key="2">
    <source>
        <dbReference type="EMBL" id="MXQ09369.1"/>
    </source>
</evidence>
<dbReference type="Gene3D" id="3.90.1210.10">
    <property type="entry name" value="Antifreeze-like/N-acetylneuraminic acid synthase C-terminal domain"/>
    <property type="match status" value="1"/>
</dbReference>
<dbReference type="InterPro" id="IPR051690">
    <property type="entry name" value="PseI-like"/>
</dbReference>
<dbReference type="Pfam" id="PF03102">
    <property type="entry name" value="NeuB"/>
    <property type="match status" value="1"/>
</dbReference>
<organism evidence="2 3">
    <name type="scientific">Kangsaoukella pontilimi</name>
    <dbReference type="NCBI Taxonomy" id="2691042"/>
    <lineage>
        <taxon>Bacteria</taxon>
        <taxon>Pseudomonadati</taxon>
        <taxon>Pseudomonadota</taxon>
        <taxon>Alphaproteobacteria</taxon>
        <taxon>Rhodobacterales</taxon>
        <taxon>Paracoccaceae</taxon>
        <taxon>Kangsaoukella</taxon>
    </lineage>
</organism>
<dbReference type="GO" id="GO:0016051">
    <property type="term" value="P:carbohydrate biosynthetic process"/>
    <property type="evidence" value="ECO:0007669"/>
    <property type="project" value="InterPro"/>
</dbReference>
<dbReference type="Pfam" id="PF08666">
    <property type="entry name" value="SAF"/>
    <property type="match status" value="1"/>
</dbReference>
<dbReference type="EC" id="2.5.1.97" evidence="2"/>
<dbReference type="CDD" id="cd11615">
    <property type="entry name" value="SAF_NeuB_like"/>
    <property type="match status" value="1"/>
</dbReference>
<dbReference type="GO" id="GO:0047444">
    <property type="term" value="F:N-acylneuraminate-9-phosphate synthase activity"/>
    <property type="evidence" value="ECO:0007669"/>
    <property type="project" value="TreeGrafter"/>
</dbReference>
<dbReference type="NCBIfam" id="TIGR03586">
    <property type="entry name" value="PseI"/>
    <property type="match status" value="1"/>
</dbReference>
<name>A0A7C9III6_9RHOB</name>
<reference evidence="2 3" key="2">
    <citation type="submission" date="2020-03" db="EMBL/GenBank/DDBJ databases">
        <title>Kangsaoukella pontilimi gen. nov., sp. nov., a new member of the family Rhodobacteraceae isolated from a tidal mudflat.</title>
        <authorList>
            <person name="Kim I.S."/>
        </authorList>
    </citation>
    <scope>NUCLEOTIDE SEQUENCE [LARGE SCALE GENOMIC DNA]</scope>
    <source>
        <strain evidence="2 3">GH1-50</strain>
    </source>
</reference>